<feature type="non-terminal residue" evidence="3">
    <location>
        <position position="1"/>
    </location>
</feature>
<dbReference type="GO" id="GO:0005524">
    <property type="term" value="F:ATP binding"/>
    <property type="evidence" value="ECO:0007669"/>
    <property type="project" value="InterPro"/>
</dbReference>
<reference evidence="3" key="1">
    <citation type="submission" date="2021-06" db="EMBL/GenBank/DDBJ databases">
        <authorList>
            <person name="Hodson N. C."/>
            <person name="Mongue J. A."/>
            <person name="Jaron S. K."/>
        </authorList>
    </citation>
    <scope>NUCLEOTIDE SEQUENCE</scope>
</reference>
<evidence type="ECO:0000313" key="3">
    <source>
        <dbReference type="EMBL" id="CAG7686603.1"/>
    </source>
</evidence>
<dbReference type="GO" id="GO:0004672">
    <property type="term" value="F:protein kinase activity"/>
    <property type="evidence" value="ECO:0007669"/>
    <property type="project" value="InterPro"/>
</dbReference>
<evidence type="ECO:0000313" key="4">
    <source>
        <dbReference type="Proteomes" id="UP000708208"/>
    </source>
</evidence>
<dbReference type="OrthoDB" id="548217at2759"/>
<name>A0A8J2NIC6_9HEXA</name>
<dbReference type="InterPro" id="IPR000719">
    <property type="entry name" value="Prot_kinase_dom"/>
</dbReference>
<organism evidence="3 4">
    <name type="scientific">Allacma fusca</name>
    <dbReference type="NCBI Taxonomy" id="39272"/>
    <lineage>
        <taxon>Eukaryota</taxon>
        <taxon>Metazoa</taxon>
        <taxon>Ecdysozoa</taxon>
        <taxon>Arthropoda</taxon>
        <taxon>Hexapoda</taxon>
        <taxon>Collembola</taxon>
        <taxon>Symphypleona</taxon>
        <taxon>Sminthuridae</taxon>
        <taxon>Allacma</taxon>
    </lineage>
</organism>
<protein>
    <recommendedName>
        <fullName evidence="1">Protein kinase domain-containing protein</fullName>
    </recommendedName>
</protein>
<dbReference type="Pfam" id="PF00069">
    <property type="entry name" value="Pkinase"/>
    <property type="match status" value="1"/>
</dbReference>
<gene>
    <name evidence="2" type="ORF">AFUS01_LOCUS3013</name>
    <name evidence="3" type="ORF">AFUS01_LOCUS3171</name>
</gene>
<feature type="domain" description="Protein kinase" evidence="1">
    <location>
        <begin position="1"/>
        <end position="49"/>
    </location>
</feature>
<keyword evidence="4" id="KW-1185">Reference proteome</keyword>
<dbReference type="EMBL" id="CAJVCH010018876">
    <property type="protein sequence ID" value="CAG7686603.1"/>
    <property type="molecule type" value="Genomic_DNA"/>
</dbReference>
<evidence type="ECO:0000259" key="1">
    <source>
        <dbReference type="PROSITE" id="PS50011"/>
    </source>
</evidence>
<dbReference type="EMBL" id="CAJVCH010017709">
    <property type="protein sequence ID" value="CAG7683975.1"/>
    <property type="molecule type" value="Genomic_DNA"/>
</dbReference>
<feature type="non-terminal residue" evidence="3">
    <location>
        <position position="49"/>
    </location>
</feature>
<comment type="caution">
    <text evidence="3">The sequence shown here is derived from an EMBL/GenBank/DDBJ whole genome shotgun (WGS) entry which is preliminary data.</text>
</comment>
<dbReference type="PROSITE" id="PS50011">
    <property type="entry name" value="PROTEIN_KINASE_DOM"/>
    <property type="match status" value="1"/>
</dbReference>
<accession>A0A8J2NIC6</accession>
<dbReference type="Proteomes" id="UP000708208">
    <property type="component" value="Unassembled WGS sequence"/>
</dbReference>
<dbReference type="AlphaFoldDB" id="A0A8J2NIC6"/>
<sequence>IDSEDDQNVRKIALREIRVLRKLRHENLVNLIEVFRRRKHIYLVFEFID</sequence>
<proteinExistence type="predicted"/>
<evidence type="ECO:0000313" key="2">
    <source>
        <dbReference type="EMBL" id="CAG7683975.1"/>
    </source>
</evidence>